<keyword evidence="3" id="KW-1185">Reference proteome</keyword>
<feature type="signal peptide" evidence="1">
    <location>
        <begin position="1"/>
        <end position="22"/>
    </location>
</feature>
<proteinExistence type="predicted"/>
<evidence type="ECO:0000256" key="1">
    <source>
        <dbReference type="SAM" id="SignalP"/>
    </source>
</evidence>
<protein>
    <submittedName>
        <fullName evidence="2">DUF4252 domain-containing protein</fullName>
    </submittedName>
</protein>
<evidence type="ECO:0000313" key="2">
    <source>
        <dbReference type="EMBL" id="MDT0557681.1"/>
    </source>
</evidence>
<keyword evidence="1" id="KW-0732">Signal</keyword>
<name>A0ABU2YIG7_9FLAO</name>
<dbReference type="PROSITE" id="PS51257">
    <property type="entry name" value="PROKAR_LIPOPROTEIN"/>
    <property type="match status" value="1"/>
</dbReference>
<evidence type="ECO:0000313" key="3">
    <source>
        <dbReference type="Proteomes" id="UP001259492"/>
    </source>
</evidence>
<dbReference type="EMBL" id="JAVRIA010000001">
    <property type="protein sequence ID" value="MDT0557681.1"/>
    <property type="molecule type" value="Genomic_DNA"/>
</dbReference>
<gene>
    <name evidence="2" type="ORF">RM697_03430</name>
</gene>
<feature type="chain" id="PRO_5046117987" evidence="1">
    <location>
        <begin position="23"/>
        <end position="181"/>
    </location>
</feature>
<comment type="caution">
    <text evidence="2">The sequence shown here is derived from an EMBL/GenBank/DDBJ whole genome shotgun (WGS) entry which is preliminary data.</text>
</comment>
<organism evidence="2 3">
    <name type="scientific">Microcosmobacter mediterraneus</name>
    <dbReference type="NCBI Taxonomy" id="3075607"/>
    <lineage>
        <taxon>Bacteria</taxon>
        <taxon>Pseudomonadati</taxon>
        <taxon>Bacteroidota</taxon>
        <taxon>Flavobacteriia</taxon>
        <taxon>Flavobacteriales</taxon>
        <taxon>Flavobacteriaceae</taxon>
        <taxon>Microcosmobacter</taxon>
    </lineage>
</organism>
<dbReference type="RefSeq" id="WP_311426442.1">
    <property type="nucleotide sequence ID" value="NZ_JAVRIA010000001.1"/>
</dbReference>
<reference evidence="2 3" key="1">
    <citation type="submission" date="2023-09" db="EMBL/GenBank/DDBJ databases">
        <authorList>
            <person name="Rey-Velasco X."/>
        </authorList>
    </citation>
    <scope>NUCLEOTIDE SEQUENCE [LARGE SCALE GENOMIC DNA]</scope>
    <source>
        <strain evidence="2 3">W332</strain>
    </source>
</reference>
<dbReference type="Pfam" id="PF14060">
    <property type="entry name" value="DUF4252"/>
    <property type="match status" value="1"/>
</dbReference>
<accession>A0ABU2YIG7</accession>
<dbReference type="Proteomes" id="UP001259492">
    <property type="component" value="Unassembled WGS sequence"/>
</dbReference>
<sequence>MLSLIKRTVVLGILVVAFTSCNQNPTLQTYYVDNELRPGFTTLDIPTSFVGLDEKELTPEQLDAYESVDKLNMLAFVLDENNKENYEVELAKVKTILENPKYEELMRGGNTTDGKFVIKLLGEEDDIDEIILFGSANERGFALVRILGNSMNPEHIMSLASALESKDFKDTDMTQFTNFFK</sequence>
<dbReference type="InterPro" id="IPR025348">
    <property type="entry name" value="DUF4252"/>
</dbReference>